<dbReference type="GO" id="GO:0016226">
    <property type="term" value="P:iron-sulfur cluster assembly"/>
    <property type="evidence" value="ECO:0007669"/>
    <property type="project" value="InterPro"/>
</dbReference>
<dbReference type="AlphaFoldDB" id="A0A5B8S0W3"/>
<accession>A0A5B8S0W3</accession>
<dbReference type="OrthoDB" id="9768262at2"/>
<evidence type="ECO:0000259" key="1">
    <source>
        <dbReference type="Pfam" id="PF01458"/>
    </source>
</evidence>
<dbReference type="Proteomes" id="UP000321199">
    <property type="component" value="Chromosome"/>
</dbReference>
<dbReference type="Pfam" id="PF01458">
    <property type="entry name" value="SUFBD_core"/>
    <property type="match status" value="1"/>
</dbReference>
<dbReference type="EMBL" id="CP042344">
    <property type="protein sequence ID" value="QEA14385.1"/>
    <property type="molecule type" value="Genomic_DNA"/>
</dbReference>
<dbReference type="PANTHER" id="PTHR43575">
    <property type="entry name" value="PROTEIN ABCI7, CHLOROPLASTIC"/>
    <property type="match status" value="1"/>
</dbReference>
<organism evidence="2 3">
    <name type="scientific">Comamonas flocculans</name>
    <dbReference type="NCBI Taxonomy" id="2597701"/>
    <lineage>
        <taxon>Bacteria</taxon>
        <taxon>Pseudomonadati</taxon>
        <taxon>Pseudomonadota</taxon>
        <taxon>Betaproteobacteria</taxon>
        <taxon>Burkholderiales</taxon>
        <taxon>Comamonadaceae</taxon>
        <taxon>Comamonas</taxon>
    </lineage>
</organism>
<name>A0A5B8S0W3_9BURK</name>
<feature type="domain" description="SUF system FeS cluster assembly SufBD core" evidence="1">
    <location>
        <begin position="128"/>
        <end position="354"/>
    </location>
</feature>
<dbReference type="InterPro" id="IPR000825">
    <property type="entry name" value="SUF_FeS_clus_asmbl_SufBD_core"/>
</dbReference>
<dbReference type="RefSeq" id="WP_146913997.1">
    <property type="nucleotide sequence ID" value="NZ_CP042344.1"/>
</dbReference>
<dbReference type="InterPro" id="IPR037284">
    <property type="entry name" value="SUF_FeS_clus_asmbl_SufBD_sf"/>
</dbReference>
<proteinExistence type="predicted"/>
<dbReference type="SUPFAM" id="SSF101960">
    <property type="entry name" value="Stabilizer of iron transporter SufD"/>
    <property type="match status" value="1"/>
</dbReference>
<reference evidence="2 3" key="1">
    <citation type="submission" date="2019-07" db="EMBL/GenBank/DDBJ databases">
        <title>Complete genome sequence of Comamonas sp. NLF 7-7 isolated from livestock.</title>
        <authorList>
            <person name="Kim D.H."/>
            <person name="Kim J.G."/>
        </authorList>
    </citation>
    <scope>NUCLEOTIDE SEQUENCE [LARGE SCALE GENOMIC DNA]</scope>
    <source>
        <strain evidence="2 3">NLF 7-7</strain>
    </source>
</reference>
<dbReference type="PANTHER" id="PTHR43575:SF1">
    <property type="entry name" value="PROTEIN ABCI7, CHLOROPLASTIC"/>
    <property type="match status" value="1"/>
</dbReference>
<dbReference type="InterPro" id="IPR055346">
    <property type="entry name" value="Fe-S_cluster_assembly_SufBD"/>
</dbReference>
<dbReference type="KEGG" id="cof:FOZ74_15855"/>
<gene>
    <name evidence="2" type="ORF">FOZ74_15855</name>
</gene>
<protein>
    <submittedName>
        <fullName evidence="2">SufBD protein</fullName>
    </submittedName>
</protein>
<sequence length="401" mass="43496">MEQVSVLRQSAREKAQALVWPGRRSEHFRALLPPPLERWLAPAAAEAETARHGWQLQEQGIDGVGARFLDALKPAERAALFEGLPTPDEDRAAPFAWAHRALCTGGLRLSVAAGAAPTVLHLQHGATSAAEAPMLVIDVQEGARLVLLETHTQADVAEGISQNLVAHIRMARASHMQHLRVVTPAAADRIAHHVHVALAEDAHYAQALASVGSSYHLQRNTVALQGKGAESRHAGLVLTAGRALDYQMYGDLQAAHTRHQVETLTLASGNAKTVANAYARIAPGADEADVFQRLNGVALQGRPHMQLRPHLEILHDAVKAVHGATWGMLPEDALFYARQRGLDEPTARSLIIEGMARAALARCLGDTMQQQDSPLLQWLDGPWLHDAVERQWGVLEEPTRG</sequence>
<evidence type="ECO:0000313" key="3">
    <source>
        <dbReference type="Proteomes" id="UP000321199"/>
    </source>
</evidence>
<keyword evidence="3" id="KW-1185">Reference proteome</keyword>
<evidence type="ECO:0000313" key="2">
    <source>
        <dbReference type="EMBL" id="QEA14385.1"/>
    </source>
</evidence>